<dbReference type="AlphaFoldDB" id="A0A059BZB5"/>
<gene>
    <name evidence="3" type="ORF">EUGRSUZ_F04418</name>
</gene>
<proteinExistence type="predicted"/>
<dbReference type="EMBL" id="KK198758">
    <property type="protein sequence ID" value="KCW71334.1"/>
    <property type="molecule type" value="Genomic_DNA"/>
</dbReference>
<dbReference type="Pfam" id="PF13968">
    <property type="entry name" value="DUF4220"/>
    <property type="match status" value="1"/>
</dbReference>
<sequence length="123" mass="13430">MQDGFSIICNKVGAAAIKPVETELGFSCILQTEATSVHSIKGLFLHFVSFLFPVFVLVSSTFLDDKLSYSSVDRGITLSLLVEAIVLEIYGAVLLTFSDSTLSQLADQYRSRPNMITLAIFVS</sequence>
<keyword evidence="1" id="KW-0472">Membrane</keyword>
<feature type="transmembrane region" description="Helical" evidence="1">
    <location>
        <begin position="75"/>
        <end position="97"/>
    </location>
</feature>
<keyword evidence="1" id="KW-0812">Transmembrane</keyword>
<organism evidence="3">
    <name type="scientific">Eucalyptus grandis</name>
    <name type="common">Flooded gum</name>
    <dbReference type="NCBI Taxonomy" id="71139"/>
    <lineage>
        <taxon>Eukaryota</taxon>
        <taxon>Viridiplantae</taxon>
        <taxon>Streptophyta</taxon>
        <taxon>Embryophyta</taxon>
        <taxon>Tracheophyta</taxon>
        <taxon>Spermatophyta</taxon>
        <taxon>Magnoliopsida</taxon>
        <taxon>eudicotyledons</taxon>
        <taxon>Gunneridae</taxon>
        <taxon>Pentapetalae</taxon>
        <taxon>rosids</taxon>
        <taxon>malvids</taxon>
        <taxon>Myrtales</taxon>
        <taxon>Myrtaceae</taxon>
        <taxon>Myrtoideae</taxon>
        <taxon>Eucalypteae</taxon>
        <taxon>Eucalyptus</taxon>
    </lineage>
</organism>
<keyword evidence="1" id="KW-1133">Transmembrane helix</keyword>
<feature type="transmembrane region" description="Helical" evidence="1">
    <location>
        <begin position="43"/>
        <end position="63"/>
    </location>
</feature>
<reference evidence="3" key="1">
    <citation type="submission" date="2013-07" db="EMBL/GenBank/DDBJ databases">
        <title>The genome of Eucalyptus grandis.</title>
        <authorList>
            <person name="Schmutz J."/>
            <person name="Hayes R."/>
            <person name="Myburg A."/>
            <person name="Tuskan G."/>
            <person name="Grattapaglia D."/>
            <person name="Rokhsar D.S."/>
        </authorList>
    </citation>
    <scope>NUCLEOTIDE SEQUENCE</scope>
    <source>
        <tissue evidence="3">Leaf extractions</tissue>
    </source>
</reference>
<accession>A0A059BZB5</accession>
<dbReference type="InterPro" id="IPR025315">
    <property type="entry name" value="DUF4220"/>
</dbReference>
<evidence type="ECO:0000313" key="3">
    <source>
        <dbReference type="EMBL" id="KCW71334.1"/>
    </source>
</evidence>
<dbReference type="InParanoid" id="A0A059BZB5"/>
<dbReference type="Gramene" id="KCW71334">
    <property type="protein sequence ID" value="KCW71334"/>
    <property type="gene ID" value="EUGRSUZ_F04418"/>
</dbReference>
<name>A0A059BZB5_EUCGR</name>
<protein>
    <recommendedName>
        <fullName evidence="2">DUF4220 domain-containing protein</fullName>
    </recommendedName>
</protein>
<feature type="domain" description="DUF4220" evidence="2">
    <location>
        <begin position="16"/>
        <end position="113"/>
    </location>
</feature>
<evidence type="ECO:0000256" key="1">
    <source>
        <dbReference type="SAM" id="Phobius"/>
    </source>
</evidence>
<evidence type="ECO:0000259" key="2">
    <source>
        <dbReference type="Pfam" id="PF13968"/>
    </source>
</evidence>